<comment type="caution">
    <text evidence="5">The sequence shown here is derived from an EMBL/GenBank/DDBJ whole genome shotgun (WGS) entry which is preliminary data.</text>
</comment>
<accession>A0A2C6L061</accession>
<dbReference type="PANTHER" id="PTHR12363">
    <property type="entry name" value="TRANSPORTIN 3 AND IMPORTIN 13"/>
    <property type="match status" value="1"/>
</dbReference>
<comment type="subcellular location">
    <subcellularLocation>
        <location evidence="1">Nucleus</location>
    </subcellularLocation>
</comment>
<evidence type="ECO:0000256" key="1">
    <source>
        <dbReference type="ARBA" id="ARBA00004123"/>
    </source>
</evidence>
<dbReference type="AlphaFoldDB" id="A0A2C6L061"/>
<dbReference type="InterPro" id="IPR011989">
    <property type="entry name" value="ARM-like"/>
</dbReference>
<organism evidence="5 6">
    <name type="scientific">Cystoisospora suis</name>
    <dbReference type="NCBI Taxonomy" id="483139"/>
    <lineage>
        <taxon>Eukaryota</taxon>
        <taxon>Sar</taxon>
        <taxon>Alveolata</taxon>
        <taxon>Apicomplexa</taxon>
        <taxon>Conoidasida</taxon>
        <taxon>Coccidia</taxon>
        <taxon>Eucoccidiorida</taxon>
        <taxon>Eimeriorina</taxon>
        <taxon>Sarcocystidae</taxon>
        <taxon>Cystoisospora</taxon>
    </lineage>
</organism>
<dbReference type="RefSeq" id="XP_067927146.1">
    <property type="nucleotide sequence ID" value="XM_068060892.1"/>
</dbReference>
<dbReference type="Gene3D" id="1.25.10.10">
    <property type="entry name" value="Leucine-rich Repeat Variant"/>
    <property type="match status" value="1"/>
</dbReference>
<dbReference type="PANTHER" id="PTHR12363:SF33">
    <property type="entry name" value="IMPORTIN-13"/>
    <property type="match status" value="1"/>
</dbReference>
<sequence>MFSASSTGPPGPGGEGVQQLPGAAPPPGAPLAPAAGGVYTEDSVRSMVLSLYFPSAGSTPPAEANCFLVEFQQQQAAWPICISVLNKFALSFQQKNGNLFQLSPEEECLLYFASQTLATQARAGFPQQIDLLLSVQMGTNTSEFHKGGMTEIERRKNAEKGVFRELRQGLVQLLFSCRHAPQAVVRQLAVALSAALVFGAASSCPQGCEPSDGEIEGGGMKQRPPTLPEVALEEILVALGQKLGEEGAGPLLEVLVALPQEVCSQRLSLAENTRLKILRVLVQKHSASALSAAASVFEYLERKQSEDLHAGKHASTLAQVAALKTACVTGIRSWISAHLSALSMSAVSSEASDQPFFSTTPLFSFLVPDGPSPSPLRVLQALSSRSPGFLSGPSPGSASALSSSPSADQAQVLDAMQATGEAVACLAALAADLAASVRVRCEEEGQVGSGNPSASRMERRKQDEREKTACRTVMEQLVQAYASACKTTKEEANRTGYHGEADFLQALFSSGVLELAKEALPAFLHGDPWWPLSPPPFSRGDSSSQHHASFSASPRDRSLVLSLQTAAQQICGFAADVLLRHESLGVKTAGLDFFYNLLFHFVSLVSHQQELFVRAEKESHAGLQHPFSQPGGAAAGQTAASRGSGERSNGATMSSGTLQQSEDLEANQHEGKGVGEADANVDSQAVLPSPTSVLYAQVSRDVEERRQRLFPVFEHFVNVLMSEVGPPTASAVIGEEVDLERWGRFRDEAAVNLTEATLVLGHEHALERAGNEIHRLLQEHQNPSGNNGGLGKNTSAHKVT</sequence>
<name>A0A2C6L061_9APIC</name>
<keyword evidence="2" id="KW-0813">Transport</keyword>
<dbReference type="GeneID" id="94424103"/>
<feature type="compositionally biased region" description="Polar residues" evidence="4">
    <location>
        <begin position="646"/>
        <end position="657"/>
    </location>
</feature>
<evidence type="ECO:0000256" key="3">
    <source>
        <dbReference type="ARBA" id="ARBA00023242"/>
    </source>
</evidence>
<dbReference type="Proteomes" id="UP000221165">
    <property type="component" value="Unassembled WGS sequence"/>
</dbReference>
<keyword evidence="6" id="KW-1185">Reference proteome</keyword>
<proteinExistence type="predicted"/>
<dbReference type="InterPro" id="IPR051345">
    <property type="entry name" value="Importin_beta-like_NTR"/>
</dbReference>
<feature type="region of interest" description="Disordered" evidence="4">
    <location>
        <begin position="443"/>
        <end position="462"/>
    </location>
</feature>
<dbReference type="OrthoDB" id="435593at2759"/>
<evidence type="ECO:0000256" key="2">
    <source>
        <dbReference type="ARBA" id="ARBA00022448"/>
    </source>
</evidence>
<evidence type="ECO:0000313" key="6">
    <source>
        <dbReference type="Proteomes" id="UP000221165"/>
    </source>
</evidence>
<reference evidence="5 6" key="1">
    <citation type="journal article" date="2017" name="Int. J. Parasitol.">
        <title>The genome of the protozoan parasite Cystoisospora suis and a reverse vaccinology approach to identify vaccine candidates.</title>
        <authorList>
            <person name="Palmieri N."/>
            <person name="Shrestha A."/>
            <person name="Ruttkowski B."/>
            <person name="Beck T."/>
            <person name="Vogl C."/>
            <person name="Tomley F."/>
            <person name="Blake D.P."/>
            <person name="Joachim A."/>
        </authorList>
    </citation>
    <scope>NUCLEOTIDE SEQUENCE [LARGE SCALE GENOMIC DNA]</scope>
    <source>
        <strain evidence="5 6">Wien I</strain>
    </source>
</reference>
<dbReference type="EMBL" id="MIGC01000257">
    <property type="protein sequence ID" value="PHJ25500.1"/>
    <property type="molecule type" value="Genomic_DNA"/>
</dbReference>
<feature type="non-terminal residue" evidence="5">
    <location>
        <position position="800"/>
    </location>
</feature>
<feature type="region of interest" description="Disordered" evidence="4">
    <location>
        <begin position="623"/>
        <end position="657"/>
    </location>
</feature>
<dbReference type="GO" id="GO:0005737">
    <property type="term" value="C:cytoplasm"/>
    <property type="evidence" value="ECO:0007669"/>
    <property type="project" value="TreeGrafter"/>
</dbReference>
<feature type="region of interest" description="Disordered" evidence="4">
    <location>
        <begin position="1"/>
        <end position="27"/>
    </location>
</feature>
<protein>
    <submittedName>
        <fullName evidence="5">Uncharacterized protein</fullName>
    </submittedName>
</protein>
<dbReference type="GO" id="GO:0006606">
    <property type="term" value="P:protein import into nucleus"/>
    <property type="evidence" value="ECO:0007669"/>
    <property type="project" value="TreeGrafter"/>
</dbReference>
<feature type="region of interest" description="Disordered" evidence="4">
    <location>
        <begin position="779"/>
        <end position="800"/>
    </location>
</feature>
<evidence type="ECO:0000313" key="5">
    <source>
        <dbReference type="EMBL" id="PHJ25500.1"/>
    </source>
</evidence>
<dbReference type="VEuPathDB" id="ToxoDB:CSUI_000661"/>
<dbReference type="GO" id="GO:0005634">
    <property type="term" value="C:nucleus"/>
    <property type="evidence" value="ECO:0007669"/>
    <property type="project" value="UniProtKB-SubCell"/>
</dbReference>
<keyword evidence="3" id="KW-0539">Nucleus</keyword>
<evidence type="ECO:0000256" key="4">
    <source>
        <dbReference type="SAM" id="MobiDB-lite"/>
    </source>
</evidence>
<feature type="compositionally biased region" description="Low complexity" evidence="4">
    <location>
        <begin position="631"/>
        <end position="643"/>
    </location>
</feature>
<gene>
    <name evidence="5" type="ORF">CSUI_000661</name>
</gene>